<dbReference type="Gene3D" id="3.60.10.10">
    <property type="entry name" value="Endonuclease/exonuclease/phosphatase"/>
    <property type="match status" value="1"/>
</dbReference>
<sequence length="399" mass="45464">MDIVGLKITVENSDKKNQFVCLRVLIGTSRTPSFIIFAYFAPCGAAVYDSIQGRENPFLMLTSKLLKLKEEGTIWLTGDFNARIGNFQGKEWGVVGDPVWRPSQEGEHWDRVLDDLERNERTNEFIQFITVSGLTVLNGVARFAGTQTVTCVTANGSSVVDFLLATENAKCRVMSLELSPLFPESDHKVLHFTLSGFSRSDNRIHKPSISLDKSQRQVYEQMVNSRLRTAPLEDLTSILVQSDRDVFTTTRNRKKSWFDSQCWEARCKAISGPADQQADAFRAYRNMIRARKRQFLRDLQVELTQELCKDPQSFWKRLRPKLVSADLEKTDMIKYVERLYYFPNLEPMLTMEGSVVLKLSMLLGSDLREKTDSHIRRIMFPVLRVGLPGSVSGLQRGGC</sequence>
<dbReference type="AlphaFoldDB" id="A0ABD3H8C7"/>
<evidence type="ECO:0000313" key="1">
    <source>
        <dbReference type="EMBL" id="KAL3686525.1"/>
    </source>
</evidence>
<keyword evidence="2" id="KW-1185">Reference proteome</keyword>
<dbReference type="InterPro" id="IPR036691">
    <property type="entry name" value="Endo/exonu/phosph_ase_sf"/>
</dbReference>
<name>A0ABD3H8C7_9MARC</name>
<comment type="caution">
    <text evidence="1">The sequence shown here is derived from an EMBL/GenBank/DDBJ whole genome shotgun (WGS) entry which is preliminary data.</text>
</comment>
<accession>A0ABD3H8C7</accession>
<evidence type="ECO:0000313" key="2">
    <source>
        <dbReference type="Proteomes" id="UP001633002"/>
    </source>
</evidence>
<evidence type="ECO:0008006" key="3">
    <source>
        <dbReference type="Google" id="ProtNLM"/>
    </source>
</evidence>
<dbReference type="SUPFAM" id="SSF56219">
    <property type="entry name" value="DNase I-like"/>
    <property type="match status" value="1"/>
</dbReference>
<dbReference type="EMBL" id="JBJQOH010000005">
    <property type="protein sequence ID" value="KAL3686525.1"/>
    <property type="molecule type" value="Genomic_DNA"/>
</dbReference>
<gene>
    <name evidence="1" type="ORF">R1sor_009099</name>
</gene>
<dbReference type="Proteomes" id="UP001633002">
    <property type="component" value="Unassembled WGS sequence"/>
</dbReference>
<organism evidence="1 2">
    <name type="scientific">Riccia sorocarpa</name>
    <dbReference type="NCBI Taxonomy" id="122646"/>
    <lineage>
        <taxon>Eukaryota</taxon>
        <taxon>Viridiplantae</taxon>
        <taxon>Streptophyta</taxon>
        <taxon>Embryophyta</taxon>
        <taxon>Marchantiophyta</taxon>
        <taxon>Marchantiopsida</taxon>
        <taxon>Marchantiidae</taxon>
        <taxon>Marchantiales</taxon>
        <taxon>Ricciaceae</taxon>
        <taxon>Riccia</taxon>
    </lineage>
</organism>
<proteinExistence type="predicted"/>
<protein>
    <recommendedName>
        <fullName evidence="3">Endonuclease/exonuclease/phosphatase domain-containing protein</fullName>
    </recommendedName>
</protein>
<reference evidence="1 2" key="1">
    <citation type="submission" date="2024-09" db="EMBL/GenBank/DDBJ databases">
        <title>Chromosome-scale assembly of Riccia sorocarpa.</title>
        <authorList>
            <person name="Paukszto L."/>
        </authorList>
    </citation>
    <scope>NUCLEOTIDE SEQUENCE [LARGE SCALE GENOMIC DNA]</scope>
    <source>
        <strain evidence="1">LP-2024</strain>
        <tissue evidence="1">Aerial parts of the thallus</tissue>
    </source>
</reference>